<feature type="compositionally biased region" description="Polar residues" evidence="1">
    <location>
        <begin position="286"/>
        <end position="304"/>
    </location>
</feature>
<organism evidence="2 3">
    <name type="scientific">Physocladia obscura</name>
    <dbReference type="NCBI Taxonomy" id="109957"/>
    <lineage>
        <taxon>Eukaryota</taxon>
        <taxon>Fungi</taxon>
        <taxon>Fungi incertae sedis</taxon>
        <taxon>Chytridiomycota</taxon>
        <taxon>Chytridiomycota incertae sedis</taxon>
        <taxon>Chytridiomycetes</taxon>
        <taxon>Chytridiales</taxon>
        <taxon>Chytriomycetaceae</taxon>
        <taxon>Physocladia</taxon>
    </lineage>
</organism>
<evidence type="ECO:0000256" key="1">
    <source>
        <dbReference type="SAM" id="MobiDB-lite"/>
    </source>
</evidence>
<feature type="region of interest" description="Disordered" evidence="1">
    <location>
        <begin position="47"/>
        <end position="74"/>
    </location>
</feature>
<dbReference type="AlphaFoldDB" id="A0AAD5XEB8"/>
<comment type="caution">
    <text evidence="2">The sequence shown here is derived from an EMBL/GenBank/DDBJ whole genome shotgun (WGS) entry which is preliminary data.</text>
</comment>
<feature type="compositionally biased region" description="Low complexity" evidence="1">
    <location>
        <begin position="56"/>
        <end position="74"/>
    </location>
</feature>
<reference evidence="2" key="1">
    <citation type="submission" date="2020-05" db="EMBL/GenBank/DDBJ databases">
        <title>Phylogenomic resolution of chytrid fungi.</title>
        <authorList>
            <person name="Stajich J.E."/>
            <person name="Amses K."/>
            <person name="Simmons R."/>
            <person name="Seto K."/>
            <person name="Myers J."/>
            <person name="Bonds A."/>
            <person name="Quandt C.A."/>
            <person name="Barry K."/>
            <person name="Liu P."/>
            <person name="Grigoriev I."/>
            <person name="Longcore J.E."/>
            <person name="James T.Y."/>
        </authorList>
    </citation>
    <scope>NUCLEOTIDE SEQUENCE</scope>
    <source>
        <strain evidence="2">JEL0513</strain>
    </source>
</reference>
<evidence type="ECO:0000313" key="3">
    <source>
        <dbReference type="Proteomes" id="UP001211907"/>
    </source>
</evidence>
<accession>A0AAD5XEB8</accession>
<protein>
    <submittedName>
        <fullName evidence="2">Uncharacterized protein</fullName>
    </submittedName>
</protein>
<feature type="region of interest" description="Disordered" evidence="1">
    <location>
        <begin position="341"/>
        <end position="381"/>
    </location>
</feature>
<sequence length="465" mass="50601">MRTAATAAVGGGTVAYDTMAVDDDPRRLSFEPIDLRFGTLELDTERPEMPSRLGFTTVSSSSTSIATSTDDGSDRLSLLSRSVTQQPFDQDSWVAAYEQSQPQTTANTTINTAAAAASLLSTSLSSLSLVLDWDDDSDDDDPNYEEEKDIIPQNKDLDHDDRFIENVKARLKESEELESQKTKQQQESLDLAAAAAQKPISKRFSNIFPSFLGLSLPPAAPILDQNQSSLDTRNNAENRSLSQSNRNQNSWGEDSPALVAETEQSPKKPSQLISFINRAFGPRRNLQAQQQRRSTIQGANSTFPRRNHDPHALDADNTNNINNQKIINRASMPHVAWSSWSSNTAMTPSASTSSKRVSRASSTTSSATEHIRGGSGNSSARETRELIAQGLKLFEVGATETAFATFQRAVASATPNDTFARYCVAVCIAHGYGCTEDNIGVQMLKELKGMGEVLADEELAILGIE</sequence>
<feature type="compositionally biased region" description="Low complexity" evidence="1">
    <location>
        <begin position="238"/>
        <end position="250"/>
    </location>
</feature>
<feature type="compositionally biased region" description="Low complexity" evidence="1">
    <location>
        <begin position="349"/>
        <end position="368"/>
    </location>
</feature>
<proteinExistence type="predicted"/>
<name>A0AAD5XEB8_9FUNG</name>
<dbReference type="Proteomes" id="UP001211907">
    <property type="component" value="Unassembled WGS sequence"/>
</dbReference>
<gene>
    <name evidence="2" type="ORF">HK100_009191</name>
</gene>
<feature type="region of interest" description="Disordered" evidence="1">
    <location>
        <begin position="282"/>
        <end position="318"/>
    </location>
</feature>
<evidence type="ECO:0000313" key="2">
    <source>
        <dbReference type="EMBL" id="KAJ3128397.1"/>
    </source>
</evidence>
<dbReference type="EMBL" id="JADGJH010000466">
    <property type="protein sequence ID" value="KAJ3128397.1"/>
    <property type="molecule type" value="Genomic_DNA"/>
</dbReference>
<keyword evidence="3" id="KW-1185">Reference proteome</keyword>
<feature type="region of interest" description="Disordered" evidence="1">
    <location>
        <begin position="236"/>
        <end position="270"/>
    </location>
</feature>